<protein>
    <submittedName>
        <fullName evidence="1">2'-5' RNA ligase superfamily protein</fullName>
    </submittedName>
</protein>
<reference evidence="1 2" key="1">
    <citation type="submission" date="2018-07" db="EMBL/GenBank/DDBJ databases">
        <title>Genomic Encyclopedia of Type Strains, Phase IV (KMG-IV): sequencing the most valuable type-strain genomes for metagenomic binning, comparative biology and taxonomic classification.</title>
        <authorList>
            <person name="Goeker M."/>
        </authorList>
    </citation>
    <scope>NUCLEOTIDE SEQUENCE [LARGE SCALE GENOMIC DNA]</scope>
    <source>
        <strain evidence="1 2">DSM 21352</strain>
    </source>
</reference>
<dbReference type="RefSeq" id="WP_114804853.1">
    <property type="nucleotide sequence ID" value="NZ_QQAV01000016.1"/>
</dbReference>
<keyword evidence="1" id="KW-0436">Ligase</keyword>
<sequence length="174" mass="19200">MQPTALIVTLRMDAASAAALTALRSAHFPPSRNWLDAHITLFHALPVAELPRVRQDMAEIVERTAPFKLDVDRVQFLGAGVAYAMSAPEALRLRATLATNWSGLLGAQDRQWRGPLHVTVQNKVRPDQARMLHAELARDFVPWKVGATGLDLWYYMGGPWERVGDFAFCGAGPA</sequence>
<comment type="caution">
    <text evidence="1">The sequence shown here is derived from an EMBL/GenBank/DDBJ whole genome shotgun (WGS) entry which is preliminary data.</text>
</comment>
<dbReference type="AlphaFoldDB" id="A0A370F6G8"/>
<dbReference type="InterPro" id="IPR009097">
    <property type="entry name" value="Cyclic_Pdiesterase"/>
</dbReference>
<proteinExistence type="predicted"/>
<dbReference type="OrthoDB" id="793003at2"/>
<dbReference type="Proteomes" id="UP000255265">
    <property type="component" value="Unassembled WGS sequence"/>
</dbReference>
<accession>A0A370F6G8</accession>
<dbReference type="SUPFAM" id="SSF55144">
    <property type="entry name" value="LigT-like"/>
    <property type="match status" value="1"/>
</dbReference>
<name>A0A370F6G8_9BURK</name>
<gene>
    <name evidence="1" type="ORF">DFR41_11695</name>
</gene>
<dbReference type="Gene3D" id="3.90.1140.10">
    <property type="entry name" value="Cyclic phosphodiesterase"/>
    <property type="match status" value="1"/>
</dbReference>
<evidence type="ECO:0000313" key="1">
    <source>
        <dbReference type="EMBL" id="RDI17768.1"/>
    </source>
</evidence>
<organism evidence="1 2">
    <name type="scientific">Pseudacidovorax intermedius</name>
    <dbReference type="NCBI Taxonomy" id="433924"/>
    <lineage>
        <taxon>Bacteria</taxon>
        <taxon>Pseudomonadati</taxon>
        <taxon>Pseudomonadota</taxon>
        <taxon>Betaproteobacteria</taxon>
        <taxon>Burkholderiales</taxon>
        <taxon>Comamonadaceae</taxon>
        <taxon>Pseudacidovorax</taxon>
    </lineage>
</organism>
<dbReference type="EMBL" id="QQAV01000016">
    <property type="protein sequence ID" value="RDI17768.1"/>
    <property type="molecule type" value="Genomic_DNA"/>
</dbReference>
<dbReference type="Pfam" id="PF13563">
    <property type="entry name" value="2_5_RNA_ligase2"/>
    <property type="match status" value="1"/>
</dbReference>
<keyword evidence="2" id="KW-1185">Reference proteome</keyword>
<evidence type="ECO:0000313" key="2">
    <source>
        <dbReference type="Proteomes" id="UP000255265"/>
    </source>
</evidence>
<dbReference type="GO" id="GO:0016874">
    <property type="term" value="F:ligase activity"/>
    <property type="evidence" value="ECO:0007669"/>
    <property type="project" value="UniProtKB-KW"/>
</dbReference>